<dbReference type="EMBL" id="JARBJD010000126">
    <property type="protein sequence ID" value="KAK2950971.1"/>
    <property type="molecule type" value="Genomic_DNA"/>
</dbReference>
<dbReference type="Pfam" id="PF00881">
    <property type="entry name" value="Nitroreductase"/>
    <property type="match status" value="1"/>
</dbReference>
<comment type="similarity">
    <text evidence="1">Belongs to the nitroreductase family.</text>
</comment>
<dbReference type="InterPro" id="IPR029479">
    <property type="entry name" value="Nitroreductase"/>
</dbReference>
<comment type="caution">
    <text evidence="6">The sequence shown here is derived from an EMBL/GenBank/DDBJ whole genome shotgun (WGS) entry which is preliminary data.</text>
</comment>
<evidence type="ECO:0000259" key="5">
    <source>
        <dbReference type="Pfam" id="PF00881"/>
    </source>
</evidence>
<dbReference type="Proteomes" id="UP001281761">
    <property type="component" value="Unassembled WGS sequence"/>
</dbReference>
<proteinExistence type="inferred from homology"/>
<dbReference type="InterPro" id="IPR050627">
    <property type="entry name" value="Nitroreductase/BluB"/>
</dbReference>
<evidence type="ECO:0000256" key="1">
    <source>
        <dbReference type="ARBA" id="ARBA00007118"/>
    </source>
</evidence>
<evidence type="ECO:0000313" key="7">
    <source>
        <dbReference type="Proteomes" id="UP001281761"/>
    </source>
</evidence>
<feature type="domain" description="Nitroreductase" evidence="5">
    <location>
        <begin position="8"/>
        <end position="164"/>
    </location>
</feature>
<name>A0ABQ9XG62_9EUKA</name>
<evidence type="ECO:0000256" key="4">
    <source>
        <dbReference type="ARBA" id="ARBA00023002"/>
    </source>
</evidence>
<sequence>MSDCIASIKARRACRKFLPTPVEKEKLTQILEAAQIAPSAMNQQPWHFYVVSNQDIIAQISDPAQEIIGKERPAFIERAQKNGVKSGVFYDAPTVIFISCKKEGTRFRQLDIGIATENIMLAATSLGLGSIAIGCFVDVVKAQTEAALKLSADEEVLIAIPIGYADNSIPLPPQNRRADNITFIE</sequence>
<dbReference type="PANTHER" id="PTHR23026">
    <property type="entry name" value="NADPH NITROREDUCTASE"/>
    <property type="match status" value="1"/>
</dbReference>
<keyword evidence="4" id="KW-0560">Oxidoreductase</keyword>
<dbReference type="InterPro" id="IPR000415">
    <property type="entry name" value="Nitroreductase-like"/>
</dbReference>
<keyword evidence="2" id="KW-0285">Flavoprotein</keyword>
<accession>A0ABQ9XG62</accession>
<dbReference type="CDD" id="cd02136">
    <property type="entry name" value="PnbA_NfnB-like"/>
    <property type="match status" value="1"/>
</dbReference>
<protein>
    <submittedName>
        <fullName evidence="6">Nitroreductase family protein</fullName>
    </submittedName>
</protein>
<evidence type="ECO:0000256" key="2">
    <source>
        <dbReference type="ARBA" id="ARBA00022630"/>
    </source>
</evidence>
<reference evidence="6 7" key="1">
    <citation type="journal article" date="2022" name="bioRxiv">
        <title>Genomics of Preaxostyla Flagellates Illuminates Evolutionary Transitions and the Path Towards Mitochondrial Loss.</title>
        <authorList>
            <person name="Novak L.V.F."/>
            <person name="Treitli S.C."/>
            <person name="Pyrih J."/>
            <person name="Halakuc P."/>
            <person name="Pipaliya S.V."/>
            <person name="Vacek V."/>
            <person name="Brzon O."/>
            <person name="Soukal P."/>
            <person name="Eme L."/>
            <person name="Dacks J.B."/>
            <person name="Karnkowska A."/>
            <person name="Elias M."/>
            <person name="Hampl V."/>
        </authorList>
    </citation>
    <scope>NUCLEOTIDE SEQUENCE [LARGE SCALE GENOMIC DNA]</scope>
    <source>
        <strain evidence="6">NAU3</strain>
        <tissue evidence="6">Gut</tissue>
    </source>
</reference>
<keyword evidence="3" id="KW-0288">FMN</keyword>
<evidence type="ECO:0000256" key="3">
    <source>
        <dbReference type="ARBA" id="ARBA00022643"/>
    </source>
</evidence>
<gene>
    <name evidence="6" type="ORF">BLNAU_14049</name>
</gene>
<dbReference type="SUPFAM" id="SSF55469">
    <property type="entry name" value="FMN-dependent nitroreductase-like"/>
    <property type="match status" value="1"/>
</dbReference>
<evidence type="ECO:0000313" key="6">
    <source>
        <dbReference type="EMBL" id="KAK2950971.1"/>
    </source>
</evidence>
<dbReference type="PANTHER" id="PTHR23026:SF90">
    <property type="entry name" value="IODOTYROSINE DEIODINASE 1"/>
    <property type="match status" value="1"/>
</dbReference>
<organism evidence="6 7">
    <name type="scientific">Blattamonas nauphoetae</name>
    <dbReference type="NCBI Taxonomy" id="2049346"/>
    <lineage>
        <taxon>Eukaryota</taxon>
        <taxon>Metamonada</taxon>
        <taxon>Preaxostyla</taxon>
        <taxon>Oxymonadida</taxon>
        <taxon>Blattamonas</taxon>
    </lineage>
</organism>
<keyword evidence="7" id="KW-1185">Reference proteome</keyword>
<dbReference type="Gene3D" id="3.40.109.10">
    <property type="entry name" value="NADH Oxidase"/>
    <property type="match status" value="1"/>
</dbReference>